<comment type="caution">
    <text evidence="1">The sequence shown here is derived from an EMBL/GenBank/DDBJ whole genome shotgun (WGS) entry which is preliminary data.</text>
</comment>
<evidence type="ECO:0000313" key="1">
    <source>
        <dbReference type="EMBL" id="KAF4695395.1"/>
    </source>
</evidence>
<protein>
    <submittedName>
        <fullName evidence="1">Uncharacterized protein</fullName>
    </submittedName>
</protein>
<dbReference type="Proteomes" id="UP000541610">
    <property type="component" value="Unassembled WGS sequence"/>
</dbReference>
<dbReference type="AlphaFoldDB" id="A0A7J6PH01"/>
<accession>A0A7J6PH01</accession>
<organism evidence="1 2">
    <name type="scientific">Perkinsus olseni</name>
    <name type="common">Perkinsus atlanticus</name>
    <dbReference type="NCBI Taxonomy" id="32597"/>
    <lineage>
        <taxon>Eukaryota</taxon>
        <taxon>Sar</taxon>
        <taxon>Alveolata</taxon>
        <taxon>Perkinsozoa</taxon>
        <taxon>Perkinsea</taxon>
        <taxon>Perkinsida</taxon>
        <taxon>Perkinsidae</taxon>
        <taxon>Perkinsus</taxon>
    </lineage>
</organism>
<name>A0A7J6PH01_PEROL</name>
<sequence length="73" mass="7873">MLSNIARRGFASVTATARLAALRQLIKTRAPNNGVIRAMEAHSGLSAMVVEQTKGRRADGSEAKFDCLYGLPR</sequence>
<gene>
    <name evidence="1" type="ORF">FOZ60_004886</name>
</gene>
<evidence type="ECO:0000313" key="2">
    <source>
        <dbReference type="Proteomes" id="UP000541610"/>
    </source>
</evidence>
<proteinExistence type="predicted"/>
<reference evidence="1 2" key="1">
    <citation type="submission" date="2020-04" db="EMBL/GenBank/DDBJ databases">
        <title>Perkinsus olseni comparative genomics.</title>
        <authorList>
            <person name="Bogema D.R."/>
        </authorList>
    </citation>
    <scope>NUCLEOTIDE SEQUENCE [LARGE SCALE GENOMIC DNA]</scope>
    <source>
        <strain evidence="1">00978-12</strain>
    </source>
</reference>
<dbReference type="EMBL" id="JABANP010000021">
    <property type="protein sequence ID" value="KAF4695395.1"/>
    <property type="molecule type" value="Genomic_DNA"/>
</dbReference>